<dbReference type="SUPFAM" id="SSF56672">
    <property type="entry name" value="DNA/RNA polymerases"/>
    <property type="match status" value="1"/>
</dbReference>
<sequence>MLERNQAAQERIETTQEKRREQNRAGREEVQEMKADFERQIEGKYRNLFSFADIGRCNVTQYRIDAGDHPPIKQHLRHLPLSTKKEAEHLIKEMVDNGVIEECLGPWASPIVLVKKDGSTRFCVNYRKLNEITTTTKKISSPLPRIDDPLDTLNGSHWFLTLDLESENWQVEIQQEDSEKTAFTTG</sequence>
<reference evidence="3" key="1">
    <citation type="journal article" date="2020" name="bioRxiv">
        <title>Chromosome-level reference genome of the European wasp spider Argiope bruennichi: a resource for studies on range expansion and evolutionary adaptation.</title>
        <authorList>
            <person name="Sheffer M.M."/>
            <person name="Hoppe A."/>
            <person name="Krehenwinkel H."/>
            <person name="Uhl G."/>
            <person name="Kuss A.W."/>
            <person name="Jensen L."/>
            <person name="Jensen C."/>
            <person name="Gillespie R.G."/>
            <person name="Hoff K.J."/>
            <person name="Prost S."/>
        </authorList>
    </citation>
    <scope>NUCLEOTIDE SEQUENCE</scope>
</reference>
<dbReference type="InterPro" id="IPR000477">
    <property type="entry name" value="RT_dom"/>
</dbReference>
<evidence type="ECO:0000313" key="4">
    <source>
        <dbReference type="Proteomes" id="UP000807504"/>
    </source>
</evidence>
<feature type="domain" description="Reverse transcriptase" evidence="2">
    <location>
        <begin position="115"/>
        <end position="185"/>
    </location>
</feature>
<dbReference type="Proteomes" id="UP000807504">
    <property type="component" value="Unassembled WGS sequence"/>
</dbReference>
<accession>A0A8T0G0P9</accession>
<dbReference type="InterPro" id="IPR053134">
    <property type="entry name" value="RNA-dir_DNA_polymerase"/>
</dbReference>
<dbReference type="PANTHER" id="PTHR24559:SF435">
    <property type="entry name" value="RIBONUCLEASE H"/>
    <property type="match status" value="1"/>
</dbReference>
<name>A0A8T0G0P9_ARGBR</name>
<organism evidence="3 4">
    <name type="scientific">Argiope bruennichi</name>
    <name type="common">Wasp spider</name>
    <name type="synonym">Aranea bruennichi</name>
    <dbReference type="NCBI Taxonomy" id="94029"/>
    <lineage>
        <taxon>Eukaryota</taxon>
        <taxon>Metazoa</taxon>
        <taxon>Ecdysozoa</taxon>
        <taxon>Arthropoda</taxon>
        <taxon>Chelicerata</taxon>
        <taxon>Arachnida</taxon>
        <taxon>Araneae</taxon>
        <taxon>Araneomorphae</taxon>
        <taxon>Entelegynae</taxon>
        <taxon>Araneoidea</taxon>
        <taxon>Araneidae</taxon>
        <taxon>Argiope</taxon>
    </lineage>
</organism>
<dbReference type="PANTHER" id="PTHR24559">
    <property type="entry name" value="TRANSPOSON TY3-I GAG-POL POLYPROTEIN"/>
    <property type="match status" value="1"/>
</dbReference>
<reference evidence="3" key="2">
    <citation type="submission" date="2020-06" db="EMBL/GenBank/DDBJ databases">
        <authorList>
            <person name="Sheffer M."/>
        </authorList>
    </citation>
    <scope>NUCLEOTIDE SEQUENCE</scope>
</reference>
<dbReference type="InterPro" id="IPR043502">
    <property type="entry name" value="DNA/RNA_pol_sf"/>
</dbReference>
<gene>
    <name evidence="3" type="ORF">HNY73_000021</name>
</gene>
<keyword evidence="4" id="KW-1185">Reference proteome</keyword>
<protein>
    <submittedName>
        <fullName evidence="3">Transposon Ty3-G Gag-Pol polyprotein like</fullName>
    </submittedName>
</protein>
<evidence type="ECO:0000313" key="3">
    <source>
        <dbReference type="EMBL" id="KAF8795530.1"/>
    </source>
</evidence>
<dbReference type="Gene3D" id="3.10.10.10">
    <property type="entry name" value="HIV Type 1 Reverse Transcriptase, subunit A, domain 1"/>
    <property type="match status" value="1"/>
</dbReference>
<dbReference type="EMBL" id="JABXBU010000001">
    <property type="protein sequence ID" value="KAF8795530.1"/>
    <property type="molecule type" value="Genomic_DNA"/>
</dbReference>
<dbReference type="CDD" id="cd01647">
    <property type="entry name" value="RT_LTR"/>
    <property type="match status" value="1"/>
</dbReference>
<evidence type="ECO:0000259" key="2">
    <source>
        <dbReference type="Pfam" id="PF00078"/>
    </source>
</evidence>
<dbReference type="Pfam" id="PF00078">
    <property type="entry name" value="RVT_1"/>
    <property type="match status" value="1"/>
</dbReference>
<comment type="caution">
    <text evidence="3">The sequence shown here is derived from an EMBL/GenBank/DDBJ whole genome shotgun (WGS) entry which is preliminary data.</text>
</comment>
<evidence type="ECO:0000256" key="1">
    <source>
        <dbReference type="SAM" id="MobiDB-lite"/>
    </source>
</evidence>
<feature type="region of interest" description="Disordered" evidence="1">
    <location>
        <begin position="1"/>
        <end position="31"/>
    </location>
</feature>
<proteinExistence type="predicted"/>
<dbReference type="AlphaFoldDB" id="A0A8T0G0P9"/>
<feature type="compositionally biased region" description="Basic and acidic residues" evidence="1">
    <location>
        <begin position="10"/>
        <end position="31"/>
    </location>
</feature>
<dbReference type="GO" id="GO:0071897">
    <property type="term" value="P:DNA biosynthetic process"/>
    <property type="evidence" value="ECO:0007669"/>
    <property type="project" value="UniProtKB-ARBA"/>
</dbReference>